<reference evidence="3 4" key="1">
    <citation type="journal article" date="2006" name="Science">
        <title>Phytophthora genome sequences uncover evolutionary origins and mechanisms of pathogenesis.</title>
        <authorList>
            <person name="Tyler B.M."/>
            <person name="Tripathy S."/>
            <person name="Zhang X."/>
            <person name="Dehal P."/>
            <person name="Jiang R.H."/>
            <person name="Aerts A."/>
            <person name="Arredondo F.D."/>
            <person name="Baxter L."/>
            <person name="Bensasson D."/>
            <person name="Beynon J.L."/>
            <person name="Chapman J."/>
            <person name="Damasceno C.M."/>
            <person name="Dorrance A.E."/>
            <person name="Dou D."/>
            <person name="Dickerman A.W."/>
            <person name="Dubchak I.L."/>
            <person name="Garbelotto M."/>
            <person name="Gijzen M."/>
            <person name="Gordon S.G."/>
            <person name="Govers F."/>
            <person name="Grunwald N.J."/>
            <person name="Huang W."/>
            <person name="Ivors K.L."/>
            <person name="Jones R.W."/>
            <person name="Kamoun S."/>
            <person name="Krampis K."/>
            <person name="Lamour K.H."/>
            <person name="Lee M.K."/>
            <person name="McDonald W.H."/>
            <person name="Medina M."/>
            <person name="Meijer H.J."/>
            <person name="Nordberg E.K."/>
            <person name="Maclean D.J."/>
            <person name="Ospina-Giraldo M.D."/>
            <person name="Morris P.F."/>
            <person name="Phuntumart V."/>
            <person name="Putnam N.H."/>
            <person name="Rash S."/>
            <person name="Rose J.K."/>
            <person name="Sakihama Y."/>
            <person name="Salamov A.A."/>
            <person name="Savidor A."/>
            <person name="Scheuring C.F."/>
            <person name="Smith B.M."/>
            <person name="Sobral B.W."/>
            <person name="Terry A."/>
            <person name="Torto-Alalibo T.A."/>
            <person name="Win J."/>
            <person name="Xu Z."/>
            <person name="Zhang H."/>
            <person name="Grigoriev I.V."/>
            <person name="Rokhsar D.S."/>
            <person name="Boore J.L."/>
        </authorList>
    </citation>
    <scope>NUCLEOTIDE SEQUENCE [LARGE SCALE GENOMIC DNA]</scope>
    <source>
        <strain evidence="3 4">P6497</strain>
    </source>
</reference>
<accession>G4Z5I9</accession>
<feature type="compositionally biased region" description="Polar residues" evidence="2">
    <location>
        <begin position="393"/>
        <end position="403"/>
    </location>
</feature>
<feature type="compositionally biased region" description="Basic residues" evidence="2">
    <location>
        <begin position="7"/>
        <end position="16"/>
    </location>
</feature>
<dbReference type="KEGG" id="psoj:PHYSODRAFT_492478"/>
<evidence type="ECO:0000256" key="2">
    <source>
        <dbReference type="SAM" id="MobiDB-lite"/>
    </source>
</evidence>
<organism evidence="3 4">
    <name type="scientific">Phytophthora sojae (strain P6497)</name>
    <name type="common">Soybean stem and root rot agent</name>
    <name type="synonym">Phytophthora megasperma f. sp. glycines</name>
    <dbReference type="NCBI Taxonomy" id="1094619"/>
    <lineage>
        <taxon>Eukaryota</taxon>
        <taxon>Sar</taxon>
        <taxon>Stramenopiles</taxon>
        <taxon>Oomycota</taxon>
        <taxon>Peronosporomycetes</taxon>
        <taxon>Peronosporales</taxon>
        <taxon>Peronosporaceae</taxon>
        <taxon>Phytophthora</taxon>
    </lineage>
</organism>
<keyword evidence="4" id="KW-1185">Reference proteome</keyword>
<dbReference type="InParanoid" id="G4Z5I9"/>
<feature type="region of interest" description="Disordered" evidence="2">
    <location>
        <begin position="384"/>
        <end position="404"/>
    </location>
</feature>
<dbReference type="AlphaFoldDB" id="G4Z5I9"/>
<feature type="region of interest" description="Disordered" evidence="2">
    <location>
        <begin position="1"/>
        <end position="47"/>
    </location>
</feature>
<keyword evidence="1" id="KW-0175">Coiled coil</keyword>
<evidence type="ECO:0000256" key="1">
    <source>
        <dbReference type="SAM" id="Coils"/>
    </source>
</evidence>
<feature type="compositionally biased region" description="Polar residues" evidence="2">
    <location>
        <begin position="26"/>
        <end position="39"/>
    </location>
</feature>
<dbReference type="EMBL" id="JH159153">
    <property type="protein sequence ID" value="EGZ21667.1"/>
    <property type="molecule type" value="Genomic_DNA"/>
</dbReference>
<dbReference type="Proteomes" id="UP000002640">
    <property type="component" value="Unassembled WGS sequence"/>
</dbReference>
<evidence type="ECO:0000313" key="3">
    <source>
        <dbReference type="EMBL" id="EGZ21667.1"/>
    </source>
</evidence>
<dbReference type="GeneID" id="20656826"/>
<evidence type="ECO:0000313" key="4">
    <source>
        <dbReference type="Proteomes" id="UP000002640"/>
    </source>
</evidence>
<proteinExistence type="predicted"/>
<dbReference type="RefSeq" id="XP_009524384.1">
    <property type="nucleotide sequence ID" value="XM_009526089.1"/>
</dbReference>
<sequence>MLTSVVRARRQRRQTSTRKESDLQLAEQSPLSGRSTRPPSANLALVEPRPPLTKERIKELWLILLAKLVRLSRLRQLNGINAEKALFRKREQMSMGSRVKRLEENTSHLDESLEYLERHIQDNSSAINALDESIVELQPVVDRVQKMERTQKSQARTIVDIEEKVQELDVEVQRLRTSARRNNSVSSNVTTAVTNAISAQLQDVTAKFSNQASAFEASEKRLTQVSETEIPALHDKIEFSLYTLRQEAEQRTNEAAVELHKVVEQLQNSQRVSNGNQLLRIIDFCHRIYHTLLGISGAMLQSVELTRAEQSAKNPSRTALDVGIELLHGIFTHLITNCKSLFSHEEVESEIDFLVNAAMDFQKQLEKLKGQAAMAKAAAHALETGGNNEGHDSTPTPTSQNSSFDDHLVFITTTKLKELEVALITRETQKEGNQVPELTLFMHDAVVQVRAVLFLLLLHAEATSSRHHVEELRTSHAVVQSKVDEHSFAIGHLDSTIALVKMMNTRLDSFMELSFAYAKEEDVKKSIEELMTANNDMRNLLTTGLDATRSETLERDGLLGEEMNQLIARVSKKLDKDELLWTQEVLERQVQNVANSSLDEHDLIDIHRRLRRKVDKNQLKSLLQGHRGRLEPGTSFARSITSIATIDEGSPKSAPLIGAKCISCQGELPPTKAMIKNVVRDEVMHELAKSRAQKLPPSSVAAFNASSHRSMDAFKKELLLASLQQQKSKQ</sequence>
<protein>
    <submittedName>
        <fullName evidence="3">Uncharacterized protein</fullName>
    </submittedName>
</protein>
<feature type="coiled-coil region" evidence="1">
    <location>
        <begin position="344"/>
        <end position="378"/>
    </location>
</feature>
<gene>
    <name evidence="3" type="ORF">PHYSODRAFT_492478</name>
</gene>
<name>G4Z5I9_PHYSP</name>
<dbReference type="OMA" id="LFMHDAV"/>